<dbReference type="NCBIfam" id="TIGR00594">
    <property type="entry name" value="polc"/>
    <property type="match status" value="1"/>
</dbReference>
<organism evidence="14 15">
    <name type="scientific">Roseibium aggregatum</name>
    <dbReference type="NCBI Taxonomy" id="187304"/>
    <lineage>
        <taxon>Bacteria</taxon>
        <taxon>Pseudomonadati</taxon>
        <taxon>Pseudomonadota</taxon>
        <taxon>Alphaproteobacteria</taxon>
        <taxon>Hyphomicrobiales</taxon>
        <taxon>Stappiaceae</taxon>
        <taxon>Roseibium</taxon>
    </lineage>
</organism>
<proteinExistence type="inferred from homology"/>
<dbReference type="Pfam" id="PF02811">
    <property type="entry name" value="PHP"/>
    <property type="match status" value="1"/>
</dbReference>
<dbReference type="InterPro" id="IPR041931">
    <property type="entry name" value="DNA_pol3_alpha_thumb_dom"/>
</dbReference>
<comment type="subcellular location">
    <subcellularLocation>
        <location evidence="1">Cytoplasm</location>
    </subcellularLocation>
</comment>
<dbReference type="GO" id="GO:0008408">
    <property type="term" value="F:3'-5' exonuclease activity"/>
    <property type="evidence" value="ECO:0007669"/>
    <property type="project" value="InterPro"/>
</dbReference>
<dbReference type="Gene3D" id="1.10.10.1600">
    <property type="entry name" value="Bacterial DNA polymerase III alpha subunit, thumb domain"/>
    <property type="match status" value="1"/>
</dbReference>
<keyword evidence="9" id="KW-0239">DNA-directed DNA polymerase</keyword>
<dbReference type="InterPro" id="IPR004805">
    <property type="entry name" value="DnaE2/DnaE/PolC"/>
</dbReference>
<comment type="catalytic activity">
    <reaction evidence="12">
        <text>DNA(n) + a 2'-deoxyribonucleoside 5'-triphosphate = DNA(n+1) + diphosphate</text>
        <dbReference type="Rhea" id="RHEA:22508"/>
        <dbReference type="Rhea" id="RHEA-COMP:17339"/>
        <dbReference type="Rhea" id="RHEA-COMP:17340"/>
        <dbReference type="ChEBI" id="CHEBI:33019"/>
        <dbReference type="ChEBI" id="CHEBI:61560"/>
        <dbReference type="ChEBI" id="CHEBI:173112"/>
        <dbReference type="EC" id="2.7.7.7"/>
    </reaction>
</comment>
<dbReference type="Pfam" id="PF14579">
    <property type="entry name" value="HHH_6"/>
    <property type="match status" value="1"/>
</dbReference>
<comment type="subunit">
    <text evidence="11">DNA polymerase III contains a core (composed of alpha, epsilon and theta chains) that associates with a tau subunit. This core dimerizes to form the POLIII' complex. PolIII' associates with the gamma complex (composed of gamma, delta, delta', psi and chi chains) and with the beta chain to form the complete DNA polymerase III complex.</text>
</comment>
<evidence type="ECO:0000256" key="6">
    <source>
        <dbReference type="ARBA" id="ARBA00022679"/>
    </source>
</evidence>
<evidence type="ECO:0000256" key="12">
    <source>
        <dbReference type="ARBA" id="ARBA00049244"/>
    </source>
</evidence>
<comment type="similarity">
    <text evidence="2">Belongs to the DNA polymerase type-C family. DnaE subfamily.</text>
</comment>
<dbReference type="GO" id="GO:0005737">
    <property type="term" value="C:cytoplasm"/>
    <property type="evidence" value="ECO:0007669"/>
    <property type="project" value="UniProtKB-SubCell"/>
</dbReference>
<evidence type="ECO:0000256" key="1">
    <source>
        <dbReference type="ARBA" id="ARBA00004496"/>
    </source>
</evidence>
<dbReference type="InterPro" id="IPR016195">
    <property type="entry name" value="Pol/histidinol_Pase-like"/>
</dbReference>
<dbReference type="CDD" id="cd04485">
    <property type="entry name" value="DnaE_OBF"/>
    <property type="match status" value="1"/>
</dbReference>
<dbReference type="SUPFAM" id="SSF160975">
    <property type="entry name" value="AF1531-like"/>
    <property type="match status" value="1"/>
</dbReference>
<dbReference type="CDD" id="cd07433">
    <property type="entry name" value="PHP_PolIIIA_DnaE1"/>
    <property type="match status" value="1"/>
</dbReference>
<dbReference type="AlphaFoldDB" id="A0A926P0I2"/>
<comment type="function">
    <text evidence="10">DNA polymerase III is a complex, multichain enzyme responsible for most of the replicative synthesis in bacteria. This DNA polymerase also exhibits 3' to 5' exonuclease activity. The alpha chain is the DNA polymerase.</text>
</comment>
<dbReference type="InterPro" id="IPR004365">
    <property type="entry name" value="NA-bd_OB_tRNA"/>
</dbReference>
<dbReference type="EC" id="2.7.7.7" evidence="3"/>
<dbReference type="PANTHER" id="PTHR32294">
    <property type="entry name" value="DNA POLYMERASE III SUBUNIT ALPHA"/>
    <property type="match status" value="1"/>
</dbReference>
<evidence type="ECO:0000256" key="5">
    <source>
        <dbReference type="ARBA" id="ARBA00022490"/>
    </source>
</evidence>
<accession>A0A926P0I2</accession>
<dbReference type="GO" id="GO:0003676">
    <property type="term" value="F:nucleic acid binding"/>
    <property type="evidence" value="ECO:0007669"/>
    <property type="project" value="InterPro"/>
</dbReference>
<evidence type="ECO:0000256" key="4">
    <source>
        <dbReference type="ARBA" id="ARBA00019114"/>
    </source>
</evidence>
<keyword evidence="7 14" id="KW-0548">Nucleotidyltransferase</keyword>
<dbReference type="NCBIfam" id="NF004226">
    <property type="entry name" value="PRK05673.1"/>
    <property type="match status" value="1"/>
</dbReference>
<evidence type="ECO:0000256" key="3">
    <source>
        <dbReference type="ARBA" id="ARBA00012417"/>
    </source>
</evidence>
<keyword evidence="5" id="KW-0963">Cytoplasm</keyword>
<evidence type="ECO:0000256" key="2">
    <source>
        <dbReference type="ARBA" id="ARBA00009496"/>
    </source>
</evidence>
<gene>
    <name evidence="14" type="primary">dnaE</name>
    <name evidence="14" type="ORF">HK439_21655</name>
</gene>
<feature type="domain" description="Polymerase/histidinol phosphatase N-terminal" evidence="13">
    <location>
        <begin position="21"/>
        <end position="88"/>
    </location>
</feature>
<evidence type="ECO:0000256" key="9">
    <source>
        <dbReference type="ARBA" id="ARBA00022932"/>
    </source>
</evidence>
<evidence type="ECO:0000256" key="10">
    <source>
        <dbReference type="ARBA" id="ARBA00025611"/>
    </source>
</evidence>
<dbReference type="GO" id="GO:0006260">
    <property type="term" value="P:DNA replication"/>
    <property type="evidence" value="ECO:0007669"/>
    <property type="project" value="UniProtKB-KW"/>
</dbReference>
<evidence type="ECO:0000256" key="7">
    <source>
        <dbReference type="ARBA" id="ARBA00022695"/>
    </source>
</evidence>
<dbReference type="GO" id="GO:0003887">
    <property type="term" value="F:DNA-directed DNA polymerase activity"/>
    <property type="evidence" value="ECO:0007669"/>
    <property type="project" value="UniProtKB-KW"/>
</dbReference>
<dbReference type="SUPFAM" id="SSF89550">
    <property type="entry name" value="PHP domain-like"/>
    <property type="match status" value="1"/>
</dbReference>
<dbReference type="Gene3D" id="3.20.20.140">
    <property type="entry name" value="Metal-dependent hydrolases"/>
    <property type="match status" value="1"/>
</dbReference>
<dbReference type="Proteomes" id="UP000598467">
    <property type="component" value="Unassembled WGS sequence"/>
</dbReference>
<dbReference type="InterPro" id="IPR029460">
    <property type="entry name" value="DNAPol_HHH"/>
</dbReference>
<dbReference type="EMBL" id="JABFCZ010000027">
    <property type="protein sequence ID" value="MBD1548879.1"/>
    <property type="molecule type" value="Genomic_DNA"/>
</dbReference>
<comment type="caution">
    <text evidence="14">The sequence shown here is derived from an EMBL/GenBank/DDBJ whole genome shotgun (WGS) entry which is preliminary data.</text>
</comment>
<keyword evidence="8" id="KW-0235">DNA replication</keyword>
<sequence length="1160" mass="129030">MTSPDSPEQKPSEEAGGVGYVHLRVHSALSLLEGALPIKKLLDLAKADEQPALAITDTGNLFGAQEFSAKAWGAGIQPIIGCQLSIDFKDGAEAGRRGEPPLSNVILLAMNETGYGNLMELSSRAFLDTETGLIPHVTGEYLEEKSDGLILLTGGSLGPIGKMLTSGQKDLARVRLVRLAEAFKGRCYVELQRHGTEEERRTEPAFIDLAYELGLPLVATNEAFFPKREDYEAHDALICIAEGRVIIEEDRRRLTPEHYFKSRAEMTELFSDLPEALASTVEIAQRCSYRPVRRDPILPRFAGADADPEEAEKAEAEELRRQAREGLTARLEAHGLAPELEEKDYWERLDYELGIIERMKFPGYFLIVADFIKWAKAHDIPVGPGRGSGAGSLVAWSLTITDLDPMRFSLLFERFLNPERVSMPDFDIDFCQSRREEVIRYVQEKYGRKQVAQIITFGSLQARAVLRDVGRVLQMPYGQVDRLCKLVPANPANPVTLAQAIEDEPRLREAAREEEIVDKLLIMAQKLEGLYRHASTHAAGVVIGDRPLEQLVPLYRDPRSDMPVAQFNMKMVEDAGLVKFDFLGLKTLTVIDTAVKLIERRGVEVDVAALPIDDEKTYQLLAKGETFGVFQLESQGMRRAIAGMKPDRFEDIIALVALYRPGPMENIPVYNAVKHGEQEPDCLHPLLEPILMETNGIIVYQEQVMQIAQVLSGYSLGEADLLRRAMGKKIAAEMEIQRARFVDGAVERGISKGQAGTIFDLVAKFANYGFNKSHAAAYALVSYHTAWLKANYPVEFMAASMTLDLGNTDKLGDFRQEARRMGIEIVPPTINRSMVHFDVEDGKIIYAMGAIKGVGEQAVEHIVEVRGDAPFTSLGDFARRISPKFLNKRTLENLVAAGAFDELEPNRARVLEGLDRIMGLAQRTEENKSLGQDELFGGSDGEEPLQLPDAAPWTGEEKLQREHSAIGFYLSAHPLDDFGPLMEKMRVQPWARFAEAVKKGASAGRLAGTVLSKQERKTRTGSRMGIVRLSDATGQYEGLLFKEKLEQFRDQLEPGRSVVLLVGADMRDDEPSIRIEQVDPIEKVVTRLQKSMRVFLRDERPVESLRRHLQVRGEGEVTVVVLLDNGAREVEVKLPGRFRLSPEIAGALKAVPGVTDVQMA</sequence>
<dbReference type="Gene3D" id="1.10.150.870">
    <property type="match status" value="1"/>
</dbReference>
<evidence type="ECO:0000259" key="13">
    <source>
        <dbReference type="SMART" id="SM00481"/>
    </source>
</evidence>
<evidence type="ECO:0000313" key="14">
    <source>
        <dbReference type="EMBL" id="MBD1548879.1"/>
    </source>
</evidence>
<dbReference type="Pfam" id="PF07733">
    <property type="entry name" value="DNA_pol3_alpha"/>
    <property type="match status" value="1"/>
</dbReference>
<dbReference type="InterPro" id="IPR004013">
    <property type="entry name" value="PHP_dom"/>
</dbReference>
<dbReference type="InterPro" id="IPR049821">
    <property type="entry name" value="PolIIIA_DnaE1_PHP"/>
</dbReference>
<protein>
    <recommendedName>
        <fullName evidence="4">DNA polymerase III subunit alpha</fullName>
        <ecNumber evidence="3">2.7.7.7</ecNumber>
    </recommendedName>
</protein>
<dbReference type="InterPro" id="IPR003141">
    <property type="entry name" value="Pol/His_phosphatase_N"/>
</dbReference>
<name>A0A926P0I2_9HYPH</name>
<dbReference type="SMART" id="SM00481">
    <property type="entry name" value="POLIIIAc"/>
    <property type="match status" value="1"/>
</dbReference>
<dbReference type="Pfam" id="PF17657">
    <property type="entry name" value="DNA_pol3_finger"/>
    <property type="match status" value="1"/>
</dbReference>
<dbReference type="Pfam" id="PF01336">
    <property type="entry name" value="tRNA_anti-codon"/>
    <property type="match status" value="1"/>
</dbReference>
<reference evidence="14" key="1">
    <citation type="submission" date="2020-05" db="EMBL/GenBank/DDBJ databases">
        <title>Identification of trans-AT polyketide cluster in two marine bacteria, producers of a novel glutaramide-containing polyketide sesbanimide D and analogs.</title>
        <authorList>
            <person name="Kacar D."/>
            <person name="Rodriguez P."/>
            <person name="Canedo L."/>
            <person name="Gonzalez E."/>
            <person name="Galan B."/>
            <person name="De La Calle F."/>
            <person name="Garcia J.L."/>
        </authorList>
    </citation>
    <scope>NUCLEOTIDE SEQUENCE</scope>
    <source>
        <strain evidence="14">PHM038</strain>
    </source>
</reference>
<evidence type="ECO:0000256" key="8">
    <source>
        <dbReference type="ARBA" id="ARBA00022705"/>
    </source>
</evidence>
<evidence type="ECO:0000256" key="11">
    <source>
        <dbReference type="ARBA" id="ARBA00026073"/>
    </source>
</evidence>
<keyword evidence="6 14" id="KW-0808">Transferase</keyword>
<dbReference type="InterPro" id="IPR040982">
    <property type="entry name" value="DNA_pol3_finger"/>
</dbReference>
<evidence type="ECO:0000313" key="15">
    <source>
        <dbReference type="Proteomes" id="UP000598467"/>
    </source>
</evidence>
<dbReference type="RefSeq" id="WP_190293570.1">
    <property type="nucleotide sequence ID" value="NZ_JABFCZ010000027.1"/>
</dbReference>
<dbReference type="PANTHER" id="PTHR32294:SF0">
    <property type="entry name" value="DNA POLYMERASE III SUBUNIT ALPHA"/>
    <property type="match status" value="1"/>
</dbReference>
<dbReference type="InterPro" id="IPR011708">
    <property type="entry name" value="DNA_pol3_alpha_NTPase_dom"/>
</dbReference>